<accession>A0A090NB84</accession>
<dbReference type="AlphaFoldDB" id="A0A090NB84"/>
<comment type="caution">
    <text evidence="1">The sequence shown here is derived from an EMBL/GenBank/DDBJ whole genome shotgun (WGS) entry which is preliminary data.</text>
</comment>
<gene>
    <name evidence="1" type="ORF">WRSd3_04095</name>
</gene>
<sequence length="59" mass="6865">MTNIAPRCSQPNQTVTFEQFSLKKRLTLQGSIRIIRPATPIRYREKKDGYVAQLVRAHH</sequence>
<organism evidence="1 2">
    <name type="scientific">Shigella dysenteriae WRSd3</name>
    <dbReference type="NCBI Taxonomy" id="1401327"/>
    <lineage>
        <taxon>Bacteria</taxon>
        <taxon>Pseudomonadati</taxon>
        <taxon>Pseudomonadota</taxon>
        <taxon>Gammaproteobacteria</taxon>
        <taxon>Enterobacterales</taxon>
        <taxon>Enterobacteriaceae</taxon>
        <taxon>Shigella</taxon>
    </lineage>
</organism>
<dbReference type="Proteomes" id="UP000017944">
    <property type="component" value="Unassembled WGS sequence"/>
</dbReference>
<feature type="non-terminal residue" evidence="1">
    <location>
        <position position="59"/>
    </location>
</feature>
<reference evidence="1 2" key="1">
    <citation type="submission" date="2013-10" db="EMBL/GenBank/DDBJ databases">
        <title>Draft genomes and the virulence plasmids of Sd1617 vaccine constructs: WRSd3 and WRSd5.</title>
        <authorList>
            <person name="Aksomboon Vongsawan A."/>
            <person name="Venkatesan M.M."/>
            <person name="Vaisvil B."/>
            <person name="Emel G."/>
            <person name="Kepatral V."/>
            <person name="Sethabutr O."/>
            <person name="Serichantalergs O."/>
            <person name="Mason C."/>
        </authorList>
    </citation>
    <scope>NUCLEOTIDE SEQUENCE [LARGE SCALE GENOMIC DNA]</scope>
    <source>
        <strain evidence="1 2">WRSd3</strain>
    </source>
</reference>
<evidence type="ECO:0000313" key="1">
    <source>
        <dbReference type="EMBL" id="ESU76972.1"/>
    </source>
</evidence>
<proteinExistence type="predicted"/>
<evidence type="ECO:0000313" key="2">
    <source>
        <dbReference type="Proteomes" id="UP000017944"/>
    </source>
</evidence>
<protein>
    <submittedName>
        <fullName evidence="1">Uncharacterized protein</fullName>
    </submittedName>
</protein>
<name>A0A090NB84_SHIDY</name>
<dbReference type="EMBL" id="AXUT01000451">
    <property type="protein sequence ID" value="ESU76972.1"/>
    <property type="molecule type" value="Genomic_DNA"/>
</dbReference>